<proteinExistence type="predicted"/>
<organism evidence="3 4">
    <name type="scientific">Kingdonia uniflora</name>
    <dbReference type="NCBI Taxonomy" id="39325"/>
    <lineage>
        <taxon>Eukaryota</taxon>
        <taxon>Viridiplantae</taxon>
        <taxon>Streptophyta</taxon>
        <taxon>Embryophyta</taxon>
        <taxon>Tracheophyta</taxon>
        <taxon>Spermatophyta</taxon>
        <taxon>Magnoliopsida</taxon>
        <taxon>Ranunculales</taxon>
        <taxon>Circaeasteraceae</taxon>
        <taxon>Kingdonia</taxon>
    </lineage>
</organism>
<feature type="region of interest" description="Disordered" evidence="2">
    <location>
        <begin position="180"/>
        <end position="203"/>
    </location>
</feature>
<evidence type="ECO:0000313" key="4">
    <source>
        <dbReference type="Proteomes" id="UP000541444"/>
    </source>
</evidence>
<keyword evidence="4" id="KW-1185">Reference proteome</keyword>
<dbReference type="Proteomes" id="UP000541444">
    <property type="component" value="Unassembled WGS sequence"/>
</dbReference>
<feature type="compositionally biased region" description="Low complexity" evidence="2">
    <location>
        <begin position="1"/>
        <end position="14"/>
    </location>
</feature>
<keyword evidence="1" id="KW-0175">Coiled coil</keyword>
<accession>A0A7J7LXD2</accession>
<reference evidence="3 4" key="1">
    <citation type="journal article" date="2020" name="IScience">
        <title>Genome Sequencing of the Endangered Kingdonia uniflora (Circaeasteraceae, Ranunculales) Reveals Potential Mechanisms of Evolutionary Specialization.</title>
        <authorList>
            <person name="Sun Y."/>
            <person name="Deng T."/>
            <person name="Zhang A."/>
            <person name="Moore M.J."/>
            <person name="Landis J.B."/>
            <person name="Lin N."/>
            <person name="Zhang H."/>
            <person name="Zhang X."/>
            <person name="Huang J."/>
            <person name="Zhang X."/>
            <person name="Sun H."/>
            <person name="Wang H."/>
        </authorList>
    </citation>
    <scope>NUCLEOTIDE SEQUENCE [LARGE SCALE GENOMIC DNA]</scope>
    <source>
        <strain evidence="3">TB1705</strain>
        <tissue evidence="3">Leaf</tissue>
    </source>
</reference>
<comment type="caution">
    <text evidence="3">The sequence shown here is derived from an EMBL/GenBank/DDBJ whole genome shotgun (WGS) entry which is preliminary data.</text>
</comment>
<dbReference type="AlphaFoldDB" id="A0A7J7LXD2"/>
<protein>
    <submittedName>
        <fullName evidence="3">Uncharacterized protein</fullName>
    </submittedName>
</protein>
<feature type="region of interest" description="Disordered" evidence="2">
    <location>
        <begin position="1"/>
        <end position="27"/>
    </location>
</feature>
<feature type="compositionally biased region" description="Basic and acidic residues" evidence="2">
    <location>
        <begin position="15"/>
        <end position="27"/>
    </location>
</feature>
<feature type="coiled-coil region" evidence="1">
    <location>
        <begin position="75"/>
        <end position="135"/>
    </location>
</feature>
<gene>
    <name evidence="3" type="ORF">GIB67_009786</name>
</gene>
<evidence type="ECO:0000256" key="1">
    <source>
        <dbReference type="SAM" id="Coils"/>
    </source>
</evidence>
<evidence type="ECO:0000313" key="3">
    <source>
        <dbReference type="EMBL" id="KAF6147303.1"/>
    </source>
</evidence>
<sequence length="203" mass="22478">MLKSSPASDSTKSSEVAKEKRRRVESSREKVIDVRLSMVDDLREVEERAKLAALHGEEDTSKMVAHLVKGIWLGIEDEKSELKKAKNGLEKELARAKTEAMKEVRQLKASHVVAINQLQVEVKANLDEMVEERNRLGHHLMLTGYSGEEVDAIKADTYVEEEDEEEAEAVGVVDGLDGVSRQTVLDNQGDDVELPDGGSEKVG</sequence>
<dbReference type="EMBL" id="JACGCM010001927">
    <property type="protein sequence ID" value="KAF6147303.1"/>
    <property type="molecule type" value="Genomic_DNA"/>
</dbReference>
<evidence type="ECO:0000256" key="2">
    <source>
        <dbReference type="SAM" id="MobiDB-lite"/>
    </source>
</evidence>
<name>A0A7J7LXD2_9MAGN</name>